<evidence type="ECO:0000313" key="2">
    <source>
        <dbReference type="EMBL" id="TPW28152.1"/>
    </source>
</evidence>
<dbReference type="EMBL" id="VHLH01000016">
    <property type="protein sequence ID" value="TPW28152.1"/>
    <property type="molecule type" value="Genomic_DNA"/>
</dbReference>
<dbReference type="Proteomes" id="UP000320314">
    <property type="component" value="Unassembled WGS sequence"/>
</dbReference>
<dbReference type="RefSeq" id="WP_141166877.1">
    <property type="nucleotide sequence ID" value="NZ_VHLH01000016.1"/>
</dbReference>
<dbReference type="AlphaFoldDB" id="A0A506U1C1"/>
<accession>A0A506U1C1</accession>
<proteinExistence type="predicted"/>
<sequence>MKIRDFAVLAAAAFFSLAGMASVNDSEAINVVLPSQYQVIWNQTPFATDGDNTDEAKPTVRLQIESRRNFGTTDDDRTWIGDRRALDWTRG</sequence>
<keyword evidence="3" id="KW-1185">Reference proteome</keyword>
<keyword evidence="1" id="KW-0732">Signal</keyword>
<evidence type="ECO:0000313" key="3">
    <source>
        <dbReference type="Proteomes" id="UP000320314"/>
    </source>
</evidence>
<feature type="signal peptide" evidence="1">
    <location>
        <begin position="1"/>
        <end position="21"/>
    </location>
</feature>
<reference evidence="2 3" key="1">
    <citation type="submission" date="2019-06" db="EMBL/GenBank/DDBJ databases">
        <authorList>
            <person name="Li M."/>
        </authorList>
    </citation>
    <scope>NUCLEOTIDE SEQUENCE [LARGE SCALE GENOMIC DNA]</scope>
    <source>
        <strain evidence="2 3">BGMRC6574</strain>
    </source>
</reference>
<organism evidence="2 3">
    <name type="scientific">Pararhizobium mangrovi</name>
    <dbReference type="NCBI Taxonomy" id="2590452"/>
    <lineage>
        <taxon>Bacteria</taxon>
        <taxon>Pseudomonadati</taxon>
        <taxon>Pseudomonadota</taxon>
        <taxon>Alphaproteobacteria</taxon>
        <taxon>Hyphomicrobiales</taxon>
        <taxon>Rhizobiaceae</taxon>
        <taxon>Rhizobium/Agrobacterium group</taxon>
        <taxon>Pararhizobium</taxon>
    </lineage>
</organism>
<name>A0A506U1C1_9HYPH</name>
<gene>
    <name evidence="2" type="ORF">FJU11_09820</name>
</gene>
<evidence type="ECO:0000256" key="1">
    <source>
        <dbReference type="SAM" id="SignalP"/>
    </source>
</evidence>
<protein>
    <submittedName>
        <fullName evidence="2">Uncharacterized protein</fullName>
    </submittedName>
</protein>
<comment type="caution">
    <text evidence="2">The sequence shown here is derived from an EMBL/GenBank/DDBJ whole genome shotgun (WGS) entry which is preliminary data.</text>
</comment>
<feature type="chain" id="PRO_5021213628" evidence="1">
    <location>
        <begin position="22"/>
        <end position="91"/>
    </location>
</feature>